<evidence type="ECO:0000313" key="11">
    <source>
        <dbReference type="Proteomes" id="UP000606463"/>
    </source>
</evidence>
<name>A0A9D0YQ50_AQUAO</name>
<feature type="transmembrane region" description="Helical" evidence="9">
    <location>
        <begin position="31"/>
        <end position="59"/>
    </location>
</feature>
<dbReference type="InterPro" id="IPR038379">
    <property type="entry name" value="SecE_sf"/>
</dbReference>
<dbReference type="NCBIfam" id="TIGR00964">
    <property type="entry name" value="secE_bact"/>
    <property type="match status" value="1"/>
</dbReference>
<keyword evidence="5 9" id="KW-0653">Protein transport</keyword>
<evidence type="ECO:0000313" key="10">
    <source>
        <dbReference type="EMBL" id="HIP98503.1"/>
    </source>
</evidence>
<accession>A0A9D0YQ50</accession>
<dbReference type="GO" id="GO:0043952">
    <property type="term" value="P:protein transport by the Sec complex"/>
    <property type="evidence" value="ECO:0007669"/>
    <property type="project" value="UniProtKB-UniRule"/>
</dbReference>
<dbReference type="GO" id="GO:0008320">
    <property type="term" value="F:protein transmembrane transporter activity"/>
    <property type="evidence" value="ECO:0007669"/>
    <property type="project" value="UniProtKB-UniRule"/>
</dbReference>
<comment type="subcellular location">
    <subcellularLocation>
        <location evidence="9">Cell membrane</location>
        <topology evidence="9">Single-pass membrane protein</topology>
    </subcellularLocation>
    <subcellularLocation>
        <location evidence="1">Membrane</location>
    </subcellularLocation>
</comment>
<sequence length="62" mass="7273">MTGLLSFLEGVREELKKVVWPSKELVIRASVAVFIFVIFFTLYLWLLDLLFVKIILLVFNKL</sequence>
<keyword evidence="2 9" id="KW-0813">Transport</keyword>
<keyword evidence="6 9" id="KW-1133">Transmembrane helix</keyword>
<keyword evidence="8 9" id="KW-0472">Membrane</keyword>
<proteinExistence type="inferred from homology"/>
<dbReference type="Pfam" id="PF00584">
    <property type="entry name" value="SecE"/>
    <property type="match status" value="1"/>
</dbReference>
<protein>
    <recommendedName>
        <fullName evidence="9">Protein translocase subunit SecE</fullName>
    </recommendedName>
</protein>
<dbReference type="GO" id="GO:0005886">
    <property type="term" value="C:plasma membrane"/>
    <property type="evidence" value="ECO:0007669"/>
    <property type="project" value="UniProtKB-SubCell"/>
</dbReference>
<dbReference type="InterPro" id="IPR005807">
    <property type="entry name" value="SecE_bac"/>
</dbReference>
<keyword evidence="7 9" id="KW-0811">Translocation</keyword>
<evidence type="ECO:0000256" key="9">
    <source>
        <dbReference type="HAMAP-Rule" id="MF_00422"/>
    </source>
</evidence>
<dbReference type="Proteomes" id="UP000606463">
    <property type="component" value="Unassembled WGS sequence"/>
</dbReference>
<keyword evidence="3 9" id="KW-1003">Cell membrane</keyword>
<evidence type="ECO:0000256" key="2">
    <source>
        <dbReference type="ARBA" id="ARBA00022448"/>
    </source>
</evidence>
<organism evidence="10 11">
    <name type="scientific">Aquifex aeolicus</name>
    <dbReference type="NCBI Taxonomy" id="63363"/>
    <lineage>
        <taxon>Bacteria</taxon>
        <taxon>Pseudomonadati</taxon>
        <taxon>Aquificota</taxon>
        <taxon>Aquificia</taxon>
        <taxon>Aquificales</taxon>
        <taxon>Aquificaceae</taxon>
        <taxon>Aquifex</taxon>
    </lineage>
</organism>
<dbReference type="GO" id="GO:0009306">
    <property type="term" value="P:protein secretion"/>
    <property type="evidence" value="ECO:0007669"/>
    <property type="project" value="UniProtKB-UniRule"/>
</dbReference>
<gene>
    <name evidence="9 10" type="primary">secE</name>
    <name evidence="10" type="ORF">EYH37_03970</name>
</gene>
<comment type="similarity">
    <text evidence="9">Belongs to the SecE/SEC61-gamma family.</text>
</comment>
<dbReference type="InterPro" id="IPR001901">
    <property type="entry name" value="Translocase_SecE/Sec61-g"/>
</dbReference>
<evidence type="ECO:0000256" key="8">
    <source>
        <dbReference type="ARBA" id="ARBA00023136"/>
    </source>
</evidence>
<dbReference type="Gene3D" id="1.20.5.1030">
    <property type="entry name" value="Preprotein translocase secy subunit"/>
    <property type="match status" value="1"/>
</dbReference>
<dbReference type="PANTHER" id="PTHR33910:SF1">
    <property type="entry name" value="PROTEIN TRANSLOCASE SUBUNIT SECE"/>
    <property type="match status" value="1"/>
</dbReference>
<dbReference type="GO" id="GO:0065002">
    <property type="term" value="P:intracellular protein transmembrane transport"/>
    <property type="evidence" value="ECO:0007669"/>
    <property type="project" value="UniProtKB-UniRule"/>
</dbReference>
<evidence type="ECO:0000256" key="5">
    <source>
        <dbReference type="ARBA" id="ARBA00022927"/>
    </source>
</evidence>
<reference evidence="10" key="1">
    <citation type="journal article" date="2020" name="ISME J.">
        <title>Gammaproteobacteria mediating utilization of methyl-, sulfur- and petroleum organic compounds in deep ocean hydrothermal plumes.</title>
        <authorList>
            <person name="Zhou Z."/>
            <person name="Liu Y."/>
            <person name="Pan J."/>
            <person name="Cron B.R."/>
            <person name="Toner B.M."/>
            <person name="Anantharaman K."/>
            <person name="Breier J.A."/>
            <person name="Dick G.J."/>
            <person name="Li M."/>
        </authorList>
    </citation>
    <scope>NUCLEOTIDE SEQUENCE</scope>
    <source>
        <strain evidence="10">SZUA-1501</strain>
    </source>
</reference>
<evidence type="ECO:0000256" key="1">
    <source>
        <dbReference type="ARBA" id="ARBA00004370"/>
    </source>
</evidence>
<dbReference type="HAMAP" id="MF_00422">
    <property type="entry name" value="SecE"/>
    <property type="match status" value="1"/>
</dbReference>
<dbReference type="EMBL" id="DQVE01000043">
    <property type="protein sequence ID" value="HIP98503.1"/>
    <property type="molecule type" value="Genomic_DNA"/>
</dbReference>
<dbReference type="AlphaFoldDB" id="A0A9D0YQ50"/>
<dbReference type="PANTHER" id="PTHR33910">
    <property type="entry name" value="PROTEIN TRANSLOCASE SUBUNIT SECE"/>
    <property type="match status" value="1"/>
</dbReference>
<dbReference type="GO" id="GO:0006605">
    <property type="term" value="P:protein targeting"/>
    <property type="evidence" value="ECO:0007669"/>
    <property type="project" value="UniProtKB-UniRule"/>
</dbReference>
<comment type="caution">
    <text evidence="10">The sequence shown here is derived from an EMBL/GenBank/DDBJ whole genome shotgun (WGS) entry which is preliminary data.</text>
</comment>
<evidence type="ECO:0000256" key="3">
    <source>
        <dbReference type="ARBA" id="ARBA00022475"/>
    </source>
</evidence>
<comment type="function">
    <text evidence="9">Essential subunit of the Sec protein translocation channel SecYEG. Clamps together the 2 halves of SecY. May contact the channel plug during translocation.</text>
</comment>
<evidence type="ECO:0000256" key="7">
    <source>
        <dbReference type="ARBA" id="ARBA00023010"/>
    </source>
</evidence>
<evidence type="ECO:0000256" key="4">
    <source>
        <dbReference type="ARBA" id="ARBA00022692"/>
    </source>
</evidence>
<comment type="subunit">
    <text evidence="9">Component of the Sec protein translocase complex. Heterotrimer consisting of SecY, SecE and SecG subunits. The heterotrimers can form oligomers, although 1 heterotrimer is thought to be able to translocate proteins. Interacts with the ribosome. Interacts with SecDF, and other proteins may be involved. Interacts with SecA.</text>
</comment>
<evidence type="ECO:0000256" key="6">
    <source>
        <dbReference type="ARBA" id="ARBA00022989"/>
    </source>
</evidence>
<keyword evidence="4 9" id="KW-0812">Transmembrane</keyword>